<dbReference type="EMBL" id="CM047897">
    <property type="protein sequence ID" value="KAJ0110434.1"/>
    <property type="molecule type" value="Genomic_DNA"/>
</dbReference>
<evidence type="ECO:0000313" key="2">
    <source>
        <dbReference type="Proteomes" id="UP001164250"/>
    </source>
</evidence>
<sequence length="112" mass="12722">MFLSPTDRNSNSTVEVQTTNNKSMETASKVEGDKEEARKESVASADKQKRRFSISLSREEIEADILATGGSKRLRRSKKKRAKYVQRILDNLFPGLRLKSITIEDYRVSDSP</sequence>
<protein>
    <submittedName>
        <fullName evidence="1">Uncharacterized protein</fullName>
    </submittedName>
</protein>
<accession>A0ACC1C483</accession>
<reference evidence="2" key="1">
    <citation type="journal article" date="2023" name="G3 (Bethesda)">
        <title>Genome assembly and association tests identify interacting loci associated with vigor, precocity, and sex in interspecific pistachio rootstocks.</title>
        <authorList>
            <person name="Palmer W."/>
            <person name="Jacygrad E."/>
            <person name="Sagayaradj S."/>
            <person name="Cavanaugh K."/>
            <person name="Han R."/>
            <person name="Bertier L."/>
            <person name="Beede B."/>
            <person name="Kafkas S."/>
            <person name="Golino D."/>
            <person name="Preece J."/>
            <person name="Michelmore R."/>
        </authorList>
    </citation>
    <scope>NUCLEOTIDE SEQUENCE [LARGE SCALE GENOMIC DNA]</scope>
</reference>
<gene>
    <name evidence="1" type="ORF">Patl1_00133</name>
</gene>
<keyword evidence="2" id="KW-1185">Reference proteome</keyword>
<proteinExistence type="predicted"/>
<dbReference type="Proteomes" id="UP001164250">
    <property type="component" value="Chromosome 1"/>
</dbReference>
<comment type="caution">
    <text evidence="1">The sequence shown here is derived from an EMBL/GenBank/DDBJ whole genome shotgun (WGS) entry which is preliminary data.</text>
</comment>
<organism evidence="1 2">
    <name type="scientific">Pistacia atlantica</name>
    <dbReference type="NCBI Taxonomy" id="434234"/>
    <lineage>
        <taxon>Eukaryota</taxon>
        <taxon>Viridiplantae</taxon>
        <taxon>Streptophyta</taxon>
        <taxon>Embryophyta</taxon>
        <taxon>Tracheophyta</taxon>
        <taxon>Spermatophyta</taxon>
        <taxon>Magnoliopsida</taxon>
        <taxon>eudicotyledons</taxon>
        <taxon>Gunneridae</taxon>
        <taxon>Pentapetalae</taxon>
        <taxon>rosids</taxon>
        <taxon>malvids</taxon>
        <taxon>Sapindales</taxon>
        <taxon>Anacardiaceae</taxon>
        <taxon>Pistacia</taxon>
    </lineage>
</organism>
<evidence type="ECO:0000313" key="1">
    <source>
        <dbReference type="EMBL" id="KAJ0110434.1"/>
    </source>
</evidence>
<name>A0ACC1C483_9ROSI</name>